<dbReference type="OrthoDB" id="10264196at2759"/>
<gene>
    <name evidence="4" type="ORF">ANCCAN_01480</name>
</gene>
<evidence type="ECO:0000259" key="2">
    <source>
        <dbReference type="Pfam" id="PF01138"/>
    </source>
</evidence>
<dbReference type="Pfam" id="PF01138">
    <property type="entry name" value="RNase_PH"/>
    <property type="match status" value="1"/>
</dbReference>
<dbReference type="GO" id="GO:0030170">
    <property type="term" value="F:pyridoxal phosphate binding"/>
    <property type="evidence" value="ECO:0007669"/>
    <property type="project" value="InterPro"/>
</dbReference>
<dbReference type="Gene3D" id="3.30.230.70">
    <property type="entry name" value="GHMP Kinase, N-terminal domain"/>
    <property type="match status" value="1"/>
</dbReference>
<dbReference type="STRING" id="29170.A0A368HAT6"/>
<feature type="domain" description="Exoribonuclease phosphorolytic" evidence="2">
    <location>
        <begin position="286"/>
        <end position="397"/>
    </location>
</feature>
<dbReference type="SUPFAM" id="SSF51419">
    <property type="entry name" value="PLP-binding barrel"/>
    <property type="match status" value="1"/>
</dbReference>
<proteinExistence type="predicted"/>
<dbReference type="Proteomes" id="UP000252519">
    <property type="component" value="Unassembled WGS sequence"/>
</dbReference>
<dbReference type="InterPro" id="IPR001247">
    <property type="entry name" value="ExoRNase_PH_dom1"/>
</dbReference>
<protein>
    <submittedName>
        <fullName evidence="4">Pyridoxal phosphate enzyme, YggS family</fullName>
    </submittedName>
</protein>
<dbReference type="Pfam" id="PF01168">
    <property type="entry name" value="Ala_racemase_N"/>
    <property type="match status" value="1"/>
</dbReference>
<dbReference type="InterPro" id="IPR029066">
    <property type="entry name" value="PLP-binding_barrel"/>
</dbReference>
<organism evidence="4 5">
    <name type="scientific">Ancylostoma caninum</name>
    <name type="common">Dog hookworm</name>
    <dbReference type="NCBI Taxonomy" id="29170"/>
    <lineage>
        <taxon>Eukaryota</taxon>
        <taxon>Metazoa</taxon>
        <taxon>Ecdysozoa</taxon>
        <taxon>Nematoda</taxon>
        <taxon>Chromadorea</taxon>
        <taxon>Rhabditida</taxon>
        <taxon>Rhabditina</taxon>
        <taxon>Rhabditomorpha</taxon>
        <taxon>Strongyloidea</taxon>
        <taxon>Ancylostomatidae</taxon>
        <taxon>Ancylostomatinae</taxon>
        <taxon>Ancylostoma</taxon>
    </lineage>
</organism>
<dbReference type="EMBL" id="JOJR01000007">
    <property type="protein sequence ID" value="RCN52437.1"/>
    <property type="molecule type" value="Genomic_DNA"/>
</dbReference>
<evidence type="ECO:0000313" key="5">
    <source>
        <dbReference type="Proteomes" id="UP000252519"/>
    </source>
</evidence>
<dbReference type="SUPFAM" id="SSF54211">
    <property type="entry name" value="Ribosomal protein S5 domain 2-like"/>
    <property type="match status" value="1"/>
</dbReference>
<accession>A0A368HAT6</accession>
<dbReference type="InterPro" id="IPR020568">
    <property type="entry name" value="Ribosomal_Su5_D2-typ_SF"/>
</dbReference>
<comment type="caution">
    <text evidence="4">The sequence shown here is derived from an EMBL/GenBank/DDBJ whole genome shotgun (WGS) entry which is preliminary data.</text>
</comment>
<keyword evidence="5" id="KW-1185">Reference proteome</keyword>
<reference evidence="4 5" key="1">
    <citation type="submission" date="2014-10" db="EMBL/GenBank/DDBJ databases">
        <title>Draft genome of the hookworm Ancylostoma caninum.</title>
        <authorList>
            <person name="Mitreva M."/>
        </authorList>
    </citation>
    <scope>NUCLEOTIDE SEQUENCE [LARGE SCALE GENOMIC DNA]</scope>
    <source>
        <strain evidence="4 5">Baltimore</strain>
    </source>
</reference>
<dbReference type="PANTHER" id="PTHR10146">
    <property type="entry name" value="PROLINE SYNTHETASE CO-TRANSCRIBED BACTERIAL HOMOLOG PROTEIN"/>
    <property type="match status" value="1"/>
</dbReference>
<name>A0A368HAT6_ANCCA</name>
<dbReference type="InterPro" id="IPR011078">
    <property type="entry name" value="PyrdxlP_homeostasis"/>
</dbReference>
<dbReference type="NCBIfam" id="TIGR00044">
    <property type="entry name" value="YggS family pyridoxal phosphate-dependent enzyme"/>
    <property type="match status" value="1"/>
</dbReference>
<dbReference type="SUPFAM" id="SSF55666">
    <property type="entry name" value="Ribonuclease PH domain 2-like"/>
    <property type="match status" value="1"/>
</dbReference>
<dbReference type="PANTHER" id="PTHR10146:SF14">
    <property type="entry name" value="PYRIDOXAL PHOSPHATE HOMEOSTASIS PROTEIN"/>
    <property type="match status" value="1"/>
</dbReference>
<evidence type="ECO:0000259" key="3">
    <source>
        <dbReference type="Pfam" id="PF01168"/>
    </source>
</evidence>
<feature type="domain" description="Alanine racemase N-terminal" evidence="3">
    <location>
        <begin position="25"/>
        <end position="175"/>
    </location>
</feature>
<dbReference type="InterPro" id="IPR036345">
    <property type="entry name" value="ExoRNase_PH_dom2_sf"/>
</dbReference>
<keyword evidence="1" id="KW-0663">Pyridoxal phosphate</keyword>
<dbReference type="InterPro" id="IPR001608">
    <property type="entry name" value="Ala_racemase_N"/>
</dbReference>
<evidence type="ECO:0000313" key="4">
    <source>
        <dbReference type="EMBL" id="RCN52437.1"/>
    </source>
</evidence>
<dbReference type="Gene3D" id="3.20.20.10">
    <property type="entry name" value="Alanine racemase"/>
    <property type="match status" value="1"/>
</dbReference>
<dbReference type="InterPro" id="IPR027408">
    <property type="entry name" value="PNPase/RNase_PH_dom_sf"/>
</dbReference>
<evidence type="ECO:0000256" key="1">
    <source>
        <dbReference type="ARBA" id="ARBA00022898"/>
    </source>
</evidence>
<dbReference type="AlphaFoldDB" id="A0A368HAT6"/>
<sequence length="492" mass="54026">MSSTAVVQDNIRVVLDLIRDACAKSQLSKRCNLVAVSKTKPIDLITACYDVGQRHFGENYVQELEEKSHALQEVCPGIKWHYIGKVQSNKVSLIGKICSSPSLFCVETIESQKHCDMFNKEMEKRQSVLDVFIQVNTSQEQQKGGLSLDNAPDLACYVTDNCPNLRFGGFMTIGSFENRCATLFPILILIACIKSGKLGLKGLRGRQRKCSYLWECQTTSRRQLHKEAQVFVLAARSSVLGSTKPRSYCGCSLSMPYVKTDFSIPLSELTRESVSKETEDNGGNTFRPVCFKCRVFDGPPGSAYAEFGETKVLARVYGPIDDANGDPSAATLSLKMKGVPDDVHIGSQVLSVVKTCVMAHKYSQCEFEVEVTVLSDDGGLLQCALMATILALTDAEVMMLDVVVAAHIARTPSGDIIVDPRKHQVVDGYSECTLALMPNQNQVVCCDLRGGHLNTQEVEELITFATEKAMKLYPVLRKALLATIDVDEGSSC</sequence>